<dbReference type="EMBL" id="CP040915">
    <property type="protein sequence ID" value="QDC23804.1"/>
    <property type="molecule type" value="Genomic_DNA"/>
</dbReference>
<dbReference type="Pfam" id="PF10604">
    <property type="entry name" value="Polyketide_cyc2"/>
    <property type="match status" value="1"/>
</dbReference>
<evidence type="ECO:0000313" key="1">
    <source>
        <dbReference type="EMBL" id="QDC23804.1"/>
    </source>
</evidence>
<name>A0A5B8BZQ7_9MICO</name>
<gene>
    <name evidence="1" type="ORF">FE374_03410</name>
</gene>
<dbReference type="InterPro" id="IPR023393">
    <property type="entry name" value="START-like_dom_sf"/>
</dbReference>
<dbReference type="KEGG" id="gyu:FE374_03410"/>
<accession>A0A5B8BZQ7</accession>
<dbReference type="SUPFAM" id="SSF55961">
    <property type="entry name" value="Bet v1-like"/>
    <property type="match status" value="1"/>
</dbReference>
<proteinExistence type="predicted"/>
<dbReference type="Gene3D" id="3.30.530.20">
    <property type="match status" value="1"/>
</dbReference>
<organism evidence="1 2">
    <name type="scientific">Georgenia yuyongxinii</name>
    <dbReference type="NCBI Taxonomy" id="2589797"/>
    <lineage>
        <taxon>Bacteria</taxon>
        <taxon>Bacillati</taxon>
        <taxon>Actinomycetota</taxon>
        <taxon>Actinomycetes</taxon>
        <taxon>Micrococcales</taxon>
        <taxon>Bogoriellaceae</taxon>
        <taxon>Georgenia</taxon>
    </lineage>
</organism>
<evidence type="ECO:0008006" key="3">
    <source>
        <dbReference type="Google" id="ProtNLM"/>
    </source>
</evidence>
<reference evidence="1 2" key="1">
    <citation type="submission" date="2019-05" db="EMBL/GenBank/DDBJ databases">
        <title>Georgenia *** sp. nov., and Georgenia *** sp. nov., isolated from the intestinal contents of plateau pika (Ochotona curzoniae) in the Qinghai-Tibet plateau of China.</title>
        <authorList>
            <person name="Tian Z."/>
        </authorList>
    </citation>
    <scope>NUCLEOTIDE SEQUENCE [LARGE SCALE GENOMIC DNA]</scope>
    <source>
        <strain evidence="1 2">Z443</strain>
    </source>
</reference>
<dbReference type="Proteomes" id="UP000314616">
    <property type="component" value="Chromosome"/>
</dbReference>
<protein>
    <recommendedName>
        <fullName evidence="3">Polyketide cyclase</fullName>
    </recommendedName>
</protein>
<evidence type="ECO:0000313" key="2">
    <source>
        <dbReference type="Proteomes" id="UP000314616"/>
    </source>
</evidence>
<dbReference type="RefSeq" id="WP_139927246.1">
    <property type="nucleotide sequence ID" value="NZ_CP040915.1"/>
</dbReference>
<dbReference type="InterPro" id="IPR019587">
    <property type="entry name" value="Polyketide_cyclase/dehydratase"/>
</dbReference>
<dbReference type="OrthoDB" id="191189at2"/>
<sequence>MDVDRSAPVQRRDALEIDASPDVVWSVLTDLESWPDWMPGVRSVEVEGPFAVGMQFRWKSGGTRLVSTVMDASPGHSAGWRGKTLGIEASHVWRLQSQDGRRTHVVTEESWSGVLPRLFRRYAERIVSKALAEGLAALGAEAARRKRPPH</sequence>
<dbReference type="AlphaFoldDB" id="A0A5B8BZQ7"/>